<comment type="caution">
    <text evidence="2">The sequence shown here is derived from an EMBL/GenBank/DDBJ whole genome shotgun (WGS) entry which is preliminary data.</text>
</comment>
<reference evidence="2 3" key="1">
    <citation type="submission" date="2016-07" db="EMBL/GenBank/DDBJ databases">
        <title>Comparative genomics of the entomopathogenic fungus Beauveria bassiana.</title>
        <authorList>
            <person name="Valero Jimenez C.A."/>
            <person name="Zwaan B.J."/>
            <person name="Van Kan J.A."/>
            <person name="Takken W."/>
            <person name="Debets A.J."/>
            <person name="Schoustra S.E."/>
            <person name="Koenraadt C.J."/>
        </authorList>
    </citation>
    <scope>NUCLEOTIDE SEQUENCE [LARGE SCALE GENOMIC DNA]</scope>
    <source>
        <strain evidence="2 3">ARSEF 8028</strain>
    </source>
</reference>
<evidence type="ECO:0000313" key="3">
    <source>
        <dbReference type="Proteomes" id="UP000237441"/>
    </source>
</evidence>
<feature type="chain" id="PRO_5015652158" evidence="1">
    <location>
        <begin position="17"/>
        <end position="233"/>
    </location>
</feature>
<accession>A0A2S7YNP7</accession>
<dbReference type="Proteomes" id="UP000237441">
    <property type="component" value="Unassembled WGS sequence"/>
</dbReference>
<name>A0A2S7YNP7_BEABA</name>
<keyword evidence="1" id="KW-0732">Signal</keyword>
<evidence type="ECO:0000313" key="2">
    <source>
        <dbReference type="EMBL" id="PQK17795.1"/>
    </source>
</evidence>
<sequence>MLTLPLLLSTAAGVNAVLGGRVSAIKTSDKSFFCTENCVFDGIYFDQRGYYCPEKEVISKMDAKGDIDRYLPFDCTGAKLPLGFSFSERQRFNGEEPPKYDILDSKNSKPNVCASYNIRGGKAGETVQRLDVAKEPKLTTSADGQATAQENQPAALSLQQQCADIGRLIFFACRRKSGEVDECYQQFREAFENCLGVSARSPTETTLRTAWDVFAHEVRLSSKLGTSLLPKRR</sequence>
<protein>
    <submittedName>
        <fullName evidence="2">Uncharacterized protein</fullName>
    </submittedName>
</protein>
<dbReference type="AlphaFoldDB" id="A0A2S7YNP7"/>
<evidence type="ECO:0000256" key="1">
    <source>
        <dbReference type="SAM" id="SignalP"/>
    </source>
</evidence>
<gene>
    <name evidence="2" type="ORF">BB8028_0008g03010</name>
</gene>
<feature type="signal peptide" evidence="1">
    <location>
        <begin position="1"/>
        <end position="16"/>
    </location>
</feature>
<dbReference type="OrthoDB" id="5149762at2759"/>
<proteinExistence type="predicted"/>
<dbReference type="EMBL" id="JRHA01000008">
    <property type="protein sequence ID" value="PQK17795.1"/>
    <property type="molecule type" value="Genomic_DNA"/>
</dbReference>
<organism evidence="2 3">
    <name type="scientific">Beauveria bassiana</name>
    <name type="common">White muscardine disease fungus</name>
    <name type="synonym">Tritirachium shiotae</name>
    <dbReference type="NCBI Taxonomy" id="176275"/>
    <lineage>
        <taxon>Eukaryota</taxon>
        <taxon>Fungi</taxon>
        <taxon>Dikarya</taxon>
        <taxon>Ascomycota</taxon>
        <taxon>Pezizomycotina</taxon>
        <taxon>Sordariomycetes</taxon>
        <taxon>Hypocreomycetidae</taxon>
        <taxon>Hypocreales</taxon>
        <taxon>Cordycipitaceae</taxon>
        <taxon>Beauveria</taxon>
    </lineage>
</organism>